<accession>A0A1A8Y1F1</accession>
<organism evidence="3 4">
    <name type="scientific">Candidatus Propionivibrio aalborgensis</name>
    <dbReference type="NCBI Taxonomy" id="1860101"/>
    <lineage>
        <taxon>Bacteria</taxon>
        <taxon>Pseudomonadati</taxon>
        <taxon>Pseudomonadota</taxon>
        <taxon>Betaproteobacteria</taxon>
        <taxon>Rhodocyclales</taxon>
        <taxon>Rhodocyclaceae</taxon>
        <taxon>Propionivibrio</taxon>
    </lineage>
</organism>
<dbReference type="Proteomes" id="UP000199600">
    <property type="component" value="Unassembled WGS sequence"/>
</dbReference>
<protein>
    <submittedName>
        <fullName evidence="3">Methyltransferase type 12</fullName>
    </submittedName>
</protein>
<evidence type="ECO:0000313" key="4">
    <source>
        <dbReference type="Proteomes" id="UP000199600"/>
    </source>
</evidence>
<evidence type="ECO:0000259" key="2">
    <source>
        <dbReference type="Pfam" id="PF13649"/>
    </source>
</evidence>
<sequence>MTSEHTTTYFDARAKNWDDDPMKTARAQAVADGIQSRVPLTNHMTALEYGCGTGLLSFALQPQLKHITLADSSSGMLAVLQDKIAANGIINMRATQLDLTTDPLPCDRYILIYSLMTFHHIEDIDKILRDLFSLLVAPGYLCIADLDSEDGSFHGPEFTGHLGFDRNELERKLTHAGFRSVDFTTVFEITKGEKQTRYPVFLMIARKL</sequence>
<dbReference type="PANTHER" id="PTHR43861:SF3">
    <property type="entry name" value="PUTATIVE (AFU_ORTHOLOGUE AFUA_2G14390)-RELATED"/>
    <property type="match status" value="1"/>
</dbReference>
<keyword evidence="3" id="KW-0489">Methyltransferase</keyword>
<feature type="domain" description="Methyltransferase" evidence="2">
    <location>
        <begin position="47"/>
        <end position="136"/>
    </location>
</feature>
<evidence type="ECO:0000256" key="1">
    <source>
        <dbReference type="ARBA" id="ARBA00022679"/>
    </source>
</evidence>
<keyword evidence="4" id="KW-1185">Reference proteome</keyword>
<proteinExistence type="predicted"/>
<gene>
    <name evidence="3" type="ORF">PROAA_640022</name>
</gene>
<dbReference type="PANTHER" id="PTHR43861">
    <property type="entry name" value="TRANS-ACONITATE 2-METHYLTRANSFERASE-RELATED"/>
    <property type="match status" value="1"/>
</dbReference>
<dbReference type="Pfam" id="PF13649">
    <property type="entry name" value="Methyltransf_25"/>
    <property type="match status" value="1"/>
</dbReference>
<dbReference type="InterPro" id="IPR041698">
    <property type="entry name" value="Methyltransf_25"/>
</dbReference>
<dbReference type="GO" id="GO:0008168">
    <property type="term" value="F:methyltransferase activity"/>
    <property type="evidence" value="ECO:0007669"/>
    <property type="project" value="UniProtKB-KW"/>
</dbReference>
<dbReference type="AlphaFoldDB" id="A0A1A8Y1F1"/>
<dbReference type="InterPro" id="IPR029063">
    <property type="entry name" value="SAM-dependent_MTases_sf"/>
</dbReference>
<name>A0A1A8Y1F1_9RHOO</name>
<keyword evidence="1 3" id="KW-0808">Transferase</keyword>
<dbReference type="EMBL" id="FLQY01000367">
    <property type="protein sequence ID" value="SBT10766.1"/>
    <property type="molecule type" value="Genomic_DNA"/>
</dbReference>
<dbReference type="CDD" id="cd02440">
    <property type="entry name" value="AdoMet_MTases"/>
    <property type="match status" value="1"/>
</dbReference>
<evidence type="ECO:0000313" key="3">
    <source>
        <dbReference type="EMBL" id="SBT10766.1"/>
    </source>
</evidence>
<dbReference type="RefSeq" id="WP_186412332.1">
    <property type="nucleotide sequence ID" value="NZ_FLQY01000367.1"/>
</dbReference>
<dbReference type="GO" id="GO:0032259">
    <property type="term" value="P:methylation"/>
    <property type="evidence" value="ECO:0007669"/>
    <property type="project" value="UniProtKB-KW"/>
</dbReference>
<dbReference type="Gene3D" id="3.40.50.150">
    <property type="entry name" value="Vaccinia Virus protein VP39"/>
    <property type="match status" value="1"/>
</dbReference>
<dbReference type="SUPFAM" id="SSF53335">
    <property type="entry name" value="S-adenosyl-L-methionine-dependent methyltransferases"/>
    <property type="match status" value="1"/>
</dbReference>
<reference evidence="3 4" key="1">
    <citation type="submission" date="2016-06" db="EMBL/GenBank/DDBJ databases">
        <authorList>
            <person name="Kjaerup R.B."/>
            <person name="Dalgaard T.S."/>
            <person name="Juul-Madsen H.R."/>
        </authorList>
    </citation>
    <scope>NUCLEOTIDE SEQUENCE [LARGE SCALE GENOMIC DNA]</scope>
    <source>
        <strain evidence="3">2</strain>
    </source>
</reference>